<dbReference type="PANTHER" id="PTHR45920">
    <property type="entry name" value="FORMIN HOMOLOGY 2 DOMAIN CONTAINING, ISOFORM I"/>
    <property type="match status" value="1"/>
</dbReference>
<dbReference type="SUPFAM" id="SSF101447">
    <property type="entry name" value="Formin homology 2 domain (FH2 domain)"/>
    <property type="match status" value="1"/>
</dbReference>
<feature type="region of interest" description="Disordered" evidence="2">
    <location>
        <begin position="410"/>
        <end position="434"/>
    </location>
</feature>
<dbReference type="InterPro" id="IPR042201">
    <property type="entry name" value="FH2_Formin_sf"/>
</dbReference>
<dbReference type="Proteomes" id="UP001620645">
    <property type="component" value="Unassembled WGS sequence"/>
</dbReference>
<keyword evidence="6" id="KW-1185">Reference proteome</keyword>
<dbReference type="InterPro" id="IPR011989">
    <property type="entry name" value="ARM-like"/>
</dbReference>
<feature type="compositionally biased region" description="Pro residues" evidence="2">
    <location>
        <begin position="701"/>
        <end position="731"/>
    </location>
</feature>
<feature type="region of interest" description="Disordered" evidence="2">
    <location>
        <begin position="689"/>
        <end position="753"/>
    </location>
</feature>
<evidence type="ECO:0000256" key="1">
    <source>
        <dbReference type="ARBA" id="ARBA00023203"/>
    </source>
</evidence>
<dbReference type="EMBL" id="JBICCN010000296">
    <property type="protein sequence ID" value="KAL3080314.1"/>
    <property type="molecule type" value="Genomic_DNA"/>
</dbReference>
<dbReference type="PROSITE" id="PS51444">
    <property type="entry name" value="FH2"/>
    <property type="match status" value="1"/>
</dbReference>
<feature type="compositionally biased region" description="Polar residues" evidence="2">
    <location>
        <begin position="498"/>
        <end position="510"/>
    </location>
</feature>
<feature type="region of interest" description="Disordered" evidence="2">
    <location>
        <begin position="535"/>
        <end position="649"/>
    </location>
</feature>
<feature type="compositionally biased region" description="Basic and acidic residues" evidence="2">
    <location>
        <begin position="592"/>
        <end position="601"/>
    </location>
</feature>
<feature type="compositionally biased region" description="Basic and acidic residues" evidence="2">
    <location>
        <begin position="570"/>
        <end position="585"/>
    </location>
</feature>
<feature type="compositionally biased region" description="Basic and acidic residues" evidence="2">
    <location>
        <begin position="634"/>
        <end position="649"/>
    </location>
</feature>
<name>A0ABD2IJK0_HETSC</name>
<feature type="domain" description="GBD/FH3" evidence="3">
    <location>
        <begin position="71"/>
        <end position="500"/>
    </location>
</feature>
<evidence type="ECO:0000259" key="3">
    <source>
        <dbReference type="PROSITE" id="PS51232"/>
    </source>
</evidence>
<dbReference type="InterPro" id="IPR016024">
    <property type="entry name" value="ARM-type_fold"/>
</dbReference>
<accession>A0ABD2IJK0</accession>
<reference evidence="5 6" key="1">
    <citation type="submission" date="2024-10" db="EMBL/GenBank/DDBJ databases">
        <authorList>
            <person name="Kim D."/>
        </authorList>
    </citation>
    <scope>NUCLEOTIDE SEQUENCE [LARGE SCALE GENOMIC DNA]</scope>
    <source>
        <strain evidence="5">Taebaek</strain>
    </source>
</reference>
<dbReference type="InterPro" id="IPR056771">
    <property type="entry name" value="FH3_FHOD1-3-like"/>
</dbReference>
<evidence type="ECO:0000259" key="4">
    <source>
        <dbReference type="PROSITE" id="PS51444"/>
    </source>
</evidence>
<feature type="compositionally biased region" description="Basic and acidic residues" evidence="2">
    <location>
        <begin position="410"/>
        <end position="424"/>
    </location>
</feature>
<feature type="domain" description="FH2" evidence="4">
    <location>
        <begin position="744"/>
        <end position="1141"/>
    </location>
</feature>
<dbReference type="Gene3D" id="1.25.10.10">
    <property type="entry name" value="Leucine-rich Repeat Variant"/>
    <property type="match status" value="1"/>
</dbReference>
<evidence type="ECO:0000313" key="6">
    <source>
        <dbReference type="Proteomes" id="UP001620645"/>
    </source>
</evidence>
<sequence length="1292" mass="144014">MTTFHRRNVHHHQLDFPPLPPQPKFDSAPVQLQLDARQQQQQKLLPGMMRFIDEEEIVDGGGEERLGGIVPTTKTTTVLVERGHRLCGRTDLNNNSSNFERYEGDSWDSDQFEDGEEEKEGLRACLLLRQQPALRVKAIVDKLLYTSGRDQRRALFSLKSLFQEDKDLVHEFVQNGGLEALVRLGRNSDQNHQNYILRALGQLMLYVDGMNGVIAHNDTICWLYELLDSPLLDRRIFGELSAPRIEWYRLVVKTAIKLLLVFVEYTESNSLLFLAAVSKAERAKNRPDWFSLMRILNDVKASDEETLVFGVTVINKTLHGVPDQDTFFDVVDCLDSQGMEGAIRTMTRMNNAQLSQQCALYEHELRKEDAALDSDTSSIGGVGGGVVQNGQHIAKMRLNGNAIATDRRNAMRKRQQEHEEEMRHNMKNLEQQQRKLSTEIVKKVAQTMAPPAGGGAMANGGTAPTAAKVLDRKPSQKRLEMNSSLDEVADRFEQTLQLNQPKATPGRSQQQPPPPLNLHSEKAAAELEKENIISNGTKSEQAEDEQPLQETPKPMKAPPPSIPTNIFSPIDKKTMAFPEPEKPKEPTPPPAEPEKPKRVILADDDDGGGGGGGFAAMLQRRAKKMESGSTLRKGLTEQRGSESEAKWKEAAERLKDKPMIINDFDFSEFLEFEQDPLVLARMAQIAQDKGILPGGSGAGGAPPPPPPPGPIPPPPPPLMNGGGAPPPPPPGGLCVPGGMYGREPSPGPSSSKNTLIKLHWKEAQHEAPPVPALKRKGTFWTKVQTPQIDTSKLARLFEQKPKEAVAMKKTGTEAKPQLLQVLSVKRSQAINIGLTKLPPITVIPTAIKKFDATVLNKEGIEKILSTMMPSLEEIERIREAQLENPDIPLGQAEQFMLSLSEIDCLLERLRLWLFMLDYQNVEKEVAEALMEWNNAMKEIEESKTFRVAMGMLLSIGNALNGTDIKAFQLDYLSRASEVKDPVHKYPLTHHLAEYMIDHYSDGTDLYGELGSVSRSSRLDFDSVFDNLKKMETDCKACFDYVAKISQKDNNSSMKNKVNAFLTEVAERIHRLKHVQRTTTHRWSAFLLYFGYAHGEVKDQKPLNVFKMVIEFALEYRTSRDKILQTRKRLQEKRERNKTRGMMIGAAQNAAVQRKRSGGVGRGGGEVPLTDKERHQEMSRILAGGGAANGDETLLRKRIGPGTAVAVDRSRIAAQTEAMKNGAGITTGVAADDDELLDGVVRTVTAHADARDAGRRRARAFNRKSQDNVLRRTRTIRQDQLVELNNNINNANF</sequence>
<dbReference type="SUPFAM" id="SSF48371">
    <property type="entry name" value="ARM repeat"/>
    <property type="match status" value="1"/>
</dbReference>
<protein>
    <submittedName>
        <fullName evidence="5">Uncharacterized protein</fullName>
    </submittedName>
</protein>
<dbReference type="Pfam" id="PF02181">
    <property type="entry name" value="FH2"/>
    <property type="match status" value="1"/>
</dbReference>
<proteinExistence type="predicted"/>
<dbReference type="InterPro" id="IPR015425">
    <property type="entry name" value="FH2_Formin"/>
</dbReference>
<organism evidence="5 6">
    <name type="scientific">Heterodera schachtii</name>
    <name type="common">Sugarbeet cyst nematode worm</name>
    <name type="synonym">Tylenchus schachtii</name>
    <dbReference type="NCBI Taxonomy" id="97005"/>
    <lineage>
        <taxon>Eukaryota</taxon>
        <taxon>Metazoa</taxon>
        <taxon>Ecdysozoa</taxon>
        <taxon>Nematoda</taxon>
        <taxon>Chromadorea</taxon>
        <taxon>Rhabditida</taxon>
        <taxon>Tylenchina</taxon>
        <taxon>Tylenchomorpha</taxon>
        <taxon>Tylenchoidea</taxon>
        <taxon>Heteroderidae</taxon>
        <taxon>Heteroderinae</taxon>
        <taxon>Heterodera</taxon>
    </lineage>
</organism>
<feature type="region of interest" description="Disordered" evidence="2">
    <location>
        <begin position="1147"/>
        <end position="1168"/>
    </location>
</feature>
<dbReference type="PANTHER" id="PTHR45920:SF4">
    <property type="entry name" value="FORMIN HOMOLOGY 2 DOMAIN CONTAINING, ISOFORM I"/>
    <property type="match status" value="1"/>
</dbReference>
<dbReference type="SMART" id="SM00498">
    <property type="entry name" value="FH2"/>
    <property type="match status" value="1"/>
</dbReference>
<dbReference type="PROSITE" id="PS51232">
    <property type="entry name" value="GBD_FH3"/>
    <property type="match status" value="1"/>
</dbReference>
<keyword evidence="1" id="KW-0009">Actin-binding</keyword>
<evidence type="ECO:0000313" key="5">
    <source>
        <dbReference type="EMBL" id="KAL3080314.1"/>
    </source>
</evidence>
<dbReference type="Gene3D" id="1.20.58.2220">
    <property type="entry name" value="Formin, FH2 domain"/>
    <property type="match status" value="1"/>
</dbReference>
<comment type="caution">
    <text evidence="5">The sequence shown here is derived from an EMBL/GenBank/DDBJ whole genome shotgun (WGS) entry which is preliminary data.</text>
</comment>
<feature type="compositionally biased region" description="Basic residues" evidence="2">
    <location>
        <begin position="1"/>
        <end position="11"/>
    </location>
</feature>
<feature type="region of interest" description="Disordered" evidence="2">
    <location>
        <begin position="1"/>
        <end position="26"/>
    </location>
</feature>
<evidence type="ECO:0000256" key="2">
    <source>
        <dbReference type="SAM" id="MobiDB-lite"/>
    </source>
</evidence>
<dbReference type="InterPro" id="IPR014768">
    <property type="entry name" value="GBD/FH3_dom"/>
</dbReference>
<dbReference type="GO" id="GO:0003779">
    <property type="term" value="F:actin binding"/>
    <property type="evidence" value="ECO:0007669"/>
    <property type="project" value="UniProtKB-KW"/>
</dbReference>
<feature type="region of interest" description="Disordered" evidence="2">
    <location>
        <begin position="498"/>
        <end position="518"/>
    </location>
</feature>
<gene>
    <name evidence="5" type="ORF">niasHS_012419</name>
</gene>
<dbReference type="Pfam" id="PF24959">
    <property type="entry name" value="FH3_FHOD1-3"/>
    <property type="match status" value="2"/>
</dbReference>